<dbReference type="Proteomes" id="UP000318055">
    <property type="component" value="Chromosome"/>
</dbReference>
<proteinExistence type="predicted"/>
<dbReference type="RefSeq" id="WP_145844105.1">
    <property type="nucleotide sequence ID" value="NZ_CP042239.1"/>
</dbReference>
<feature type="domain" description="Gfo/Idh/MocA-like oxidoreductase N-terminal" evidence="1">
    <location>
        <begin position="5"/>
        <end position="116"/>
    </location>
</feature>
<dbReference type="InterPro" id="IPR050463">
    <property type="entry name" value="Gfo/Idh/MocA_oxidrdct_glycsds"/>
</dbReference>
<dbReference type="GO" id="GO:0000166">
    <property type="term" value="F:nucleotide binding"/>
    <property type="evidence" value="ECO:0007669"/>
    <property type="project" value="InterPro"/>
</dbReference>
<dbReference type="Gene3D" id="3.40.50.720">
    <property type="entry name" value="NAD(P)-binding Rossmann-like Domain"/>
    <property type="match status" value="1"/>
</dbReference>
<dbReference type="SUPFAM" id="SSF51735">
    <property type="entry name" value="NAD(P)-binding Rossmann-fold domains"/>
    <property type="match status" value="1"/>
</dbReference>
<evidence type="ECO:0000313" key="2">
    <source>
        <dbReference type="EMBL" id="QDX24600.1"/>
    </source>
</evidence>
<evidence type="ECO:0000259" key="1">
    <source>
        <dbReference type="Pfam" id="PF01408"/>
    </source>
</evidence>
<dbReference type="EMBL" id="CP042239">
    <property type="protein sequence ID" value="QDX24600.1"/>
    <property type="molecule type" value="Genomic_DNA"/>
</dbReference>
<dbReference type="Pfam" id="PF01408">
    <property type="entry name" value="GFO_IDH_MocA"/>
    <property type="match status" value="1"/>
</dbReference>
<dbReference type="PANTHER" id="PTHR43818:SF7">
    <property type="entry name" value="DEHYDROGENASE"/>
    <property type="match status" value="1"/>
</dbReference>
<dbReference type="PANTHER" id="PTHR43818">
    <property type="entry name" value="BCDNA.GH03377"/>
    <property type="match status" value="1"/>
</dbReference>
<dbReference type="InterPro" id="IPR000683">
    <property type="entry name" value="Gfo/Idh/MocA-like_OxRdtase_N"/>
</dbReference>
<name>A0A518RAW9_9SPHN</name>
<protein>
    <submittedName>
        <fullName evidence="2">Gfo/Idh/MocA family oxidoreductase</fullName>
    </submittedName>
</protein>
<accession>A0A518RAW9</accession>
<organism evidence="2 3">
    <name type="scientific">Sphingomonas suaedae</name>
    <dbReference type="NCBI Taxonomy" id="2599297"/>
    <lineage>
        <taxon>Bacteria</taxon>
        <taxon>Pseudomonadati</taxon>
        <taxon>Pseudomonadota</taxon>
        <taxon>Alphaproteobacteria</taxon>
        <taxon>Sphingomonadales</taxon>
        <taxon>Sphingomonadaceae</taxon>
        <taxon>Sphingomonas</taxon>
    </lineage>
</organism>
<dbReference type="Gene3D" id="3.30.360.10">
    <property type="entry name" value="Dihydrodipicolinate Reductase, domain 2"/>
    <property type="match status" value="1"/>
</dbReference>
<dbReference type="InterPro" id="IPR036291">
    <property type="entry name" value="NAD(P)-bd_dom_sf"/>
</dbReference>
<dbReference type="AlphaFoldDB" id="A0A518RAW9"/>
<keyword evidence="3" id="KW-1185">Reference proteome</keyword>
<dbReference type="KEGG" id="ssua:FPZ54_00175"/>
<dbReference type="OrthoDB" id="9813657at2"/>
<reference evidence="2 3" key="1">
    <citation type="submission" date="2019-07" db="EMBL/GenBank/DDBJ databases">
        <title>Sphingomonas alkalisoli sp. nov., isolated from rhizosphere soil of Suaedae salsa.</title>
        <authorList>
            <person name="Zhang H."/>
            <person name="Xu L."/>
            <person name="Zhang J.-X."/>
            <person name="Sun J.-Q."/>
        </authorList>
    </citation>
    <scope>NUCLEOTIDE SEQUENCE [LARGE SCALE GENOMIC DNA]</scope>
    <source>
        <strain evidence="2 3">XS-10</strain>
    </source>
</reference>
<gene>
    <name evidence="2" type="ORF">FPZ54_00175</name>
</gene>
<evidence type="ECO:0000313" key="3">
    <source>
        <dbReference type="Proteomes" id="UP000318055"/>
    </source>
</evidence>
<sequence length="313" mass="33948">MSPPIRIALIGMGKIAHDQHLPAIANDPAFELVATVSRHGGTLDALPFFDSIEALAASDVVVDAVALCTPPQVRRALAASAIDRGWHVFLEKPPAATLAEATALRTRAAAQGVSLFASWHSRHAAGVEPARAWLAERTLRDATITWAEDVRHWHPGQDWIFEPGGFGVFDPAINALSIATRIFPHPLFVESAEIEIPANRAAAIAANVLFRDEFGCAIDARFDFLQTGHQRWDIAARTDRGTMTLAEGGGTLAFDGATAAAQDDELATEYPALYRRFAELVRDGASEVDLTPLQLVADIHLKARIRIVDPFDW</sequence>